<dbReference type="PANTHER" id="PTHR36842:SF1">
    <property type="entry name" value="PROTEIN TOLB"/>
    <property type="match status" value="1"/>
</dbReference>
<comment type="caution">
    <text evidence="2">The sequence shown here is derived from an EMBL/GenBank/DDBJ whole genome shotgun (WGS) entry which is preliminary data.</text>
</comment>
<gene>
    <name evidence="2" type="ORF">BSZ36_18840</name>
</gene>
<dbReference type="InterPro" id="IPR011042">
    <property type="entry name" value="6-blade_b-propeller_TolB-like"/>
</dbReference>
<organism evidence="2 3">
    <name type="scientific">Rubricoccus marinus</name>
    <dbReference type="NCBI Taxonomy" id="716817"/>
    <lineage>
        <taxon>Bacteria</taxon>
        <taxon>Pseudomonadati</taxon>
        <taxon>Rhodothermota</taxon>
        <taxon>Rhodothermia</taxon>
        <taxon>Rhodothermales</taxon>
        <taxon>Rubricoccaceae</taxon>
        <taxon>Rubricoccus</taxon>
    </lineage>
</organism>
<evidence type="ECO:0000313" key="3">
    <source>
        <dbReference type="Proteomes" id="UP000216446"/>
    </source>
</evidence>
<evidence type="ECO:0000313" key="2">
    <source>
        <dbReference type="EMBL" id="OZC01172.1"/>
    </source>
</evidence>
<evidence type="ECO:0008006" key="4">
    <source>
        <dbReference type="Google" id="ProtNLM"/>
    </source>
</evidence>
<dbReference type="Proteomes" id="UP000216446">
    <property type="component" value="Unassembled WGS sequence"/>
</dbReference>
<dbReference type="AlphaFoldDB" id="A0A259TTS8"/>
<dbReference type="InParanoid" id="A0A259TTS8"/>
<comment type="similarity">
    <text evidence="1">Belongs to the TolB family.</text>
</comment>
<dbReference type="Gene3D" id="2.120.10.30">
    <property type="entry name" value="TolB, C-terminal domain"/>
    <property type="match status" value="3"/>
</dbReference>
<proteinExistence type="inferred from homology"/>
<dbReference type="OrthoDB" id="9815657at2"/>
<keyword evidence="3" id="KW-1185">Reference proteome</keyword>
<dbReference type="EMBL" id="MQWB01000015">
    <property type="protein sequence ID" value="OZC01172.1"/>
    <property type="molecule type" value="Genomic_DNA"/>
</dbReference>
<dbReference type="SUPFAM" id="SSF82171">
    <property type="entry name" value="DPP6 N-terminal domain-like"/>
    <property type="match status" value="1"/>
</dbReference>
<dbReference type="InterPro" id="IPR011659">
    <property type="entry name" value="WD40"/>
</dbReference>
<evidence type="ECO:0000256" key="1">
    <source>
        <dbReference type="ARBA" id="ARBA00009820"/>
    </source>
</evidence>
<dbReference type="PANTHER" id="PTHR36842">
    <property type="entry name" value="PROTEIN TOLB HOMOLOG"/>
    <property type="match status" value="1"/>
</dbReference>
<sequence length="283" mass="29624">MAAALSIHAERRLTSGPAVDLRPNWDADGRSVVFERQEGGRSRLYRVAAGGGAPVALGACNQGAETVQGRPAFFGLDDFVFVSGRGGRLALWRHRAGAVAPVTAPDGEGRDYGPAAFPGSARLLFFSDRAGTGGVQLFETDPEGNVRALTDAPGSSDQPWPVPGTDTVVFHSDRDGADAVWRLDRATGEASRLTPGGESEGTAYVTPFPSPDGAYVAFGREVDGDLQIWTMRLDGTGRQPLVTGDASFPAWSPDGRSLAFVRGRPTADAGPSGDVWTASVVVP</sequence>
<reference evidence="2 3" key="1">
    <citation type="submission" date="2016-11" db="EMBL/GenBank/DDBJ databases">
        <title>Study of marine rhodopsin-containing bacteria.</title>
        <authorList>
            <person name="Yoshizawa S."/>
            <person name="Kumagai Y."/>
            <person name="Kogure K."/>
        </authorList>
    </citation>
    <scope>NUCLEOTIDE SEQUENCE [LARGE SCALE GENOMIC DNA]</scope>
    <source>
        <strain evidence="2 3">SG-29</strain>
    </source>
</reference>
<dbReference type="Pfam" id="PF07676">
    <property type="entry name" value="PD40"/>
    <property type="match status" value="3"/>
</dbReference>
<dbReference type="RefSeq" id="WP_094552215.1">
    <property type="nucleotide sequence ID" value="NZ_MQWB01000015.1"/>
</dbReference>
<accession>A0A259TTS8</accession>
<protein>
    <recommendedName>
        <fullName evidence="4">Dipeptidylpeptidase IV N-terminal domain-containing protein</fullName>
    </recommendedName>
</protein>
<name>A0A259TTS8_9BACT</name>